<keyword evidence="9" id="KW-1185">Reference proteome</keyword>
<dbReference type="PANTHER" id="PTHR21496">
    <property type="entry name" value="FERREDOXIN-RELATED"/>
    <property type="match status" value="1"/>
</dbReference>
<dbReference type="Proteomes" id="UP000054925">
    <property type="component" value="Unassembled WGS sequence"/>
</dbReference>
<evidence type="ECO:0000256" key="1">
    <source>
        <dbReference type="ARBA" id="ARBA00022714"/>
    </source>
</evidence>
<accession>A0A158L5B1</accession>
<organism evidence="8 9">
    <name type="scientific">Caballeronia terrestris</name>
    <dbReference type="NCBI Taxonomy" id="1226301"/>
    <lineage>
        <taxon>Bacteria</taxon>
        <taxon>Pseudomonadati</taxon>
        <taxon>Pseudomonadota</taxon>
        <taxon>Betaproteobacteria</taxon>
        <taxon>Burkholderiales</taxon>
        <taxon>Burkholderiaceae</taxon>
        <taxon>Caballeronia</taxon>
    </lineage>
</organism>
<protein>
    <submittedName>
        <fullName evidence="8">Assimilatory nitrite reductase [NAD(P)H] small subunit</fullName>
        <ecNumber evidence="8">1.7.1.4</ecNumber>
    </submittedName>
</protein>
<dbReference type="EMBL" id="FCOL02000394">
    <property type="protein sequence ID" value="SAL87881.1"/>
    <property type="molecule type" value="Genomic_DNA"/>
</dbReference>
<dbReference type="CDD" id="cd03467">
    <property type="entry name" value="Rieske"/>
    <property type="match status" value="1"/>
</dbReference>
<evidence type="ECO:0000313" key="8">
    <source>
        <dbReference type="EMBL" id="SAL87881.1"/>
    </source>
</evidence>
<keyword evidence="3" id="KW-0408">Iron</keyword>
<evidence type="ECO:0000313" key="9">
    <source>
        <dbReference type="Proteomes" id="UP000054925"/>
    </source>
</evidence>
<comment type="cofactor">
    <cofactor evidence="5">
        <name>[2Fe-2S] cluster</name>
        <dbReference type="ChEBI" id="CHEBI:190135"/>
    </cofactor>
</comment>
<dbReference type="PANTHER" id="PTHR21496:SF0">
    <property type="entry name" value="RIESKE DOMAIN-CONTAINING PROTEIN"/>
    <property type="match status" value="1"/>
</dbReference>
<keyword evidence="4" id="KW-0411">Iron-sulfur</keyword>
<sequence>MKDQRHMSRQVCFGSAHELSAGDRKLAFINGWSVILFTIEGTRHAIDNSPSHIGASLANGQLDGHFVRCPAHGLRIDLATGDGPRPGCLRPTCLSVSVVDGRVMVTSRACLHRKFSS</sequence>
<dbReference type="InterPro" id="IPR036922">
    <property type="entry name" value="Rieske_2Fe-2S_sf"/>
</dbReference>
<dbReference type="SUPFAM" id="SSF50022">
    <property type="entry name" value="ISP domain"/>
    <property type="match status" value="1"/>
</dbReference>
<evidence type="ECO:0000256" key="6">
    <source>
        <dbReference type="ARBA" id="ARBA00038001"/>
    </source>
</evidence>
<dbReference type="Gene3D" id="2.102.10.10">
    <property type="entry name" value="Rieske [2Fe-2S] iron-sulphur domain"/>
    <property type="match status" value="1"/>
</dbReference>
<evidence type="ECO:0000256" key="3">
    <source>
        <dbReference type="ARBA" id="ARBA00023004"/>
    </source>
</evidence>
<dbReference type="Pfam" id="PF00355">
    <property type="entry name" value="Rieske"/>
    <property type="match status" value="1"/>
</dbReference>
<dbReference type="GO" id="GO:0008942">
    <property type="term" value="F:nitrite reductase [NAD(P)H] activity"/>
    <property type="evidence" value="ECO:0007669"/>
    <property type="project" value="UniProtKB-EC"/>
</dbReference>
<evidence type="ECO:0000256" key="2">
    <source>
        <dbReference type="ARBA" id="ARBA00022723"/>
    </source>
</evidence>
<proteinExistence type="inferred from homology"/>
<keyword evidence="8" id="KW-0560">Oxidoreductase</keyword>
<dbReference type="EC" id="1.7.1.4" evidence="8"/>
<name>A0A158L5B1_9BURK</name>
<evidence type="ECO:0000259" key="7">
    <source>
        <dbReference type="PROSITE" id="PS51296"/>
    </source>
</evidence>
<comment type="similarity">
    <text evidence="6">Belongs to the bacterial ring-hydroxylating dioxygenase ferredoxin component family.</text>
</comment>
<reference evidence="8" key="1">
    <citation type="submission" date="2016-01" db="EMBL/GenBank/DDBJ databases">
        <authorList>
            <person name="Peeters C."/>
        </authorList>
    </citation>
    <scope>NUCLEOTIDE SEQUENCE [LARGE SCALE GENOMIC DNA]</scope>
    <source>
        <strain evidence="8">LMG 22937</strain>
    </source>
</reference>
<keyword evidence="2" id="KW-0479">Metal-binding</keyword>
<comment type="caution">
    <text evidence="8">The sequence shown here is derived from an EMBL/GenBank/DDBJ whole genome shotgun (WGS) entry which is preliminary data.</text>
</comment>
<gene>
    <name evidence="8" type="primary">nasE</name>
    <name evidence="8" type="ORF">AWB67_07494</name>
</gene>
<dbReference type="AlphaFoldDB" id="A0A158L5B1"/>
<dbReference type="PROSITE" id="PS51296">
    <property type="entry name" value="RIESKE"/>
    <property type="match status" value="1"/>
</dbReference>
<dbReference type="GO" id="GO:0051537">
    <property type="term" value="F:2 iron, 2 sulfur cluster binding"/>
    <property type="evidence" value="ECO:0007669"/>
    <property type="project" value="UniProtKB-KW"/>
</dbReference>
<evidence type="ECO:0000256" key="5">
    <source>
        <dbReference type="ARBA" id="ARBA00034078"/>
    </source>
</evidence>
<feature type="domain" description="Rieske" evidence="7">
    <location>
        <begin position="11"/>
        <end position="105"/>
    </location>
</feature>
<dbReference type="GO" id="GO:0046872">
    <property type="term" value="F:metal ion binding"/>
    <property type="evidence" value="ECO:0007669"/>
    <property type="project" value="UniProtKB-KW"/>
</dbReference>
<keyword evidence="1" id="KW-0001">2Fe-2S</keyword>
<dbReference type="InterPro" id="IPR017941">
    <property type="entry name" value="Rieske_2Fe-2S"/>
</dbReference>
<evidence type="ECO:0000256" key="4">
    <source>
        <dbReference type="ARBA" id="ARBA00023014"/>
    </source>
</evidence>